<dbReference type="GO" id="GO:0003677">
    <property type="term" value="F:DNA binding"/>
    <property type="evidence" value="ECO:0007669"/>
    <property type="project" value="UniProtKB-KW"/>
</dbReference>
<dbReference type="SMART" id="SM00354">
    <property type="entry name" value="HTH_LACI"/>
    <property type="match status" value="1"/>
</dbReference>
<evidence type="ECO:0000256" key="3">
    <source>
        <dbReference type="ARBA" id="ARBA00023163"/>
    </source>
</evidence>
<dbReference type="InterPro" id="IPR000843">
    <property type="entry name" value="HTH_LacI"/>
</dbReference>
<dbReference type="PRINTS" id="PR00036">
    <property type="entry name" value="HTHLACI"/>
</dbReference>
<dbReference type="Gene3D" id="3.40.50.2300">
    <property type="match status" value="2"/>
</dbReference>
<dbReference type="PANTHER" id="PTHR30146:SF146">
    <property type="entry name" value="HTH-TYPE TRANSCRIPTIONAL REGULATOR TRER"/>
    <property type="match status" value="1"/>
</dbReference>
<accession>A0ABV8WQ98</accession>
<dbReference type="InterPro" id="IPR046335">
    <property type="entry name" value="LacI/GalR-like_sensor"/>
</dbReference>
<dbReference type="CDD" id="cd01392">
    <property type="entry name" value="HTH_LacI"/>
    <property type="match status" value="1"/>
</dbReference>
<evidence type="ECO:0000259" key="4">
    <source>
        <dbReference type="PROSITE" id="PS50932"/>
    </source>
</evidence>
<dbReference type="PROSITE" id="PS50932">
    <property type="entry name" value="HTH_LACI_2"/>
    <property type="match status" value="1"/>
</dbReference>
<dbReference type="Pfam" id="PF00356">
    <property type="entry name" value="LacI"/>
    <property type="match status" value="1"/>
</dbReference>
<dbReference type="EMBL" id="JBHSDT010000001">
    <property type="protein sequence ID" value="MFC4401644.1"/>
    <property type="molecule type" value="Genomic_DNA"/>
</dbReference>
<name>A0ABV8WQ98_9BACI</name>
<evidence type="ECO:0000313" key="6">
    <source>
        <dbReference type="EMBL" id="MFC4401644.1"/>
    </source>
</evidence>
<evidence type="ECO:0000259" key="5">
    <source>
        <dbReference type="PROSITE" id="PS50943"/>
    </source>
</evidence>
<dbReference type="SUPFAM" id="SSF53822">
    <property type="entry name" value="Periplasmic binding protein-like I"/>
    <property type="match status" value="1"/>
</dbReference>
<keyword evidence="3" id="KW-0804">Transcription</keyword>
<gene>
    <name evidence="6" type="ORF">ACFOY7_00835</name>
</gene>
<feature type="domain" description="HTH lacI-type" evidence="4">
    <location>
        <begin position="2"/>
        <end position="56"/>
    </location>
</feature>
<evidence type="ECO:0000256" key="2">
    <source>
        <dbReference type="ARBA" id="ARBA00023125"/>
    </source>
</evidence>
<proteinExistence type="predicted"/>
<keyword evidence="1" id="KW-0805">Transcription regulation</keyword>
<sequence>MVTIKEIAKMADVSRSTVSRVLNNSGYVSVESRKRVEKVIEKTGYVPSEQAKSLRTKRTKIIGVILPTIQTETPSRIVTGLGKELSLHGYQILLANTNLDKEKEMEYFDLLKVRQVDGIVLIATNIKSELINKIKETRIPFVMVGQEAEEISHVTNNDYHAARDITRFLIEKGHDKIGFIGVDETDRAVGYWRKKGFLDEMAANGLKVEESWVQQGIFDIDSGYESMRKILMNSLQQPTATFAVTDRLAIGAMSYLKQQQKRIPEDMAIVGVGASEMSKYLEPPLTTIDYQNEKAGEKAAKQLIALINSEPVEEKIVIDYKLIIRDSV</sequence>
<protein>
    <submittedName>
        <fullName evidence="6">LacI family DNA-binding transcriptional regulator</fullName>
    </submittedName>
</protein>
<feature type="domain" description="HTH cro/C1-type" evidence="5">
    <location>
        <begin position="3"/>
        <end position="46"/>
    </location>
</feature>
<reference evidence="7" key="1">
    <citation type="journal article" date="2019" name="Int. J. Syst. Evol. Microbiol.">
        <title>The Global Catalogue of Microorganisms (GCM) 10K type strain sequencing project: providing services to taxonomists for standard genome sequencing and annotation.</title>
        <authorList>
            <consortium name="The Broad Institute Genomics Platform"/>
            <consortium name="The Broad Institute Genome Sequencing Center for Infectious Disease"/>
            <person name="Wu L."/>
            <person name="Ma J."/>
        </authorList>
    </citation>
    <scope>NUCLEOTIDE SEQUENCE [LARGE SCALE GENOMIC DNA]</scope>
    <source>
        <strain evidence="7">CCUG 37865</strain>
    </source>
</reference>
<dbReference type="InterPro" id="IPR010982">
    <property type="entry name" value="Lambda_DNA-bd_dom_sf"/>
</dbReference>
<evidence type="ECO:0000313" key="7">
    <source>
        <dbReference type="Proteomes" id="UP001595882"/>
    </source>
</evidence>
<dbReference type="SUPFAM" id="SSF47413">
    <property type="entry name" value="lambda repressor-like DNA-binding domains"/>
    <property type="match status" value="1"/>
</dbReference>
<dbReference type="CDD" id="cd01542">
    <property type="entry name" value="PBP1_TreR-like"/>
    <property type="match status" value="1"/>
</dbReference>
<dbReference type="Proteomes" id="UP001595882">
    <property type="component" value="Unassembled WGS sequence"/>
</dbReference>
<organism evidence="6 7">
    <name type="scientific">Gracilibacillus xinjiangensis</name>
    <dbReference type="NCBI Taxonomy" id="1193282"/>
    <lineage>
        <taxon>Bacteria</taxon>
        <taxon>Bacillati</taxon>
        <taxon>Bacillota</taxon>
        <taxon>Bacilli</taxon>
        <taxon>Bacillales</taxon>
        <taxon>Bacillaceae</taxon>
        <taxon>Gracilibacillus</taxon>
    </lineage>
</organism>
<dbReference type="InterPro" id="IPR001387">
    <property type="entry name" value="Cro/C1-type_HTH"/>
</dbReference>
<comment type="caution">
    <text evidence="6">The sequence shown here is derived from an EMBL/GenBank/DDBJ whole genome shotgun (WGS) entry which is preliminary data.</text>
</comment>
<dbReference type="Gene3D" id="1.10.260.40">
    <property type="entry name" value="lambda repressor-like DNA-binding domains"/>
    <property type="match status" value="1"/>
</dbReference>
<keyword evidence="7" id="KW-1185">Reference proteome</keyword>
<dbReference type="PROSITE" id="PS00356">
    <property type="entry name" value="HTH_LACI_1"/>
    <property type="match status" value="1"/>
</dbReference>
<dbReference type="PROSITE" id="PS50943">
    <property type="entry name" value="HTH_CROC1"/>
    <property type="match status" value="1"/>
</dbReference>
<dbReference type="PANTHER" id="PTHR30146">
    <property type="entry name" value="LACI-RELATED TRANSCRIPTIONAL REPRESSOR"/>
    <property type="match status" value="1"/>
</dbReference>
<keyword evidence="2 6" id="KW-0238">DNA-binding</keyword>
<dbReference type="Pfam" id="PF13377">
    <property type="entry name" value="Peripla_BP_3"/>
    <property type="match status" value="1"/>
</dbReference>
<dbReference type="InterPro" id="IPR028082">
    <property type="entry name" value="Peripla_BP_I"/>
</dbReference>
<dbReference type="RefSeq" id="WP_390248423.1">
    <property type="nucleotide sequence ID" value="NZ_JBHSDT010000001.1"/>
</dbReference>
<evidence type="ECO:0000256" key="1">
    <source>
        <dbReference type="ARBA" id="ARBA00023015"/>
    </source>
</evidence>